<dbReference type="InterPro" id="IPR011011">
    <property type="entry name" value="Znf_FYVE_PHD"/>
</dbReference>
<dbReference type="PROSITE" id="PS50294">
    <property type="entry name" value="WD_REPEATS_REGION"/>
    <property type="match status" value="1"/>
</dbReference>
<evidence type="ECO:0000256" key="6">
    <source>
        <dbReference type="SAM" id="SignalP"/>
    </source>
</evidence>
<dbReference type="Pfam" id="PF01363">
    <property type="entry name" value="FYVE"/>
    <property type="match status" value="1"/>
</dbReference>
<evidence type="ECO:0000256" key="5">
    <source>
        <dbReference type="PROSITE-ProRule" id="PRU00221"/>
    </source>
</evidence>
<evidence type="ECO:0000256" key="1">
    <source>
        <dbReference type="ARBA" id="ARBA00022723"/>
    </source>
</evidence>
<dbReference type="InterPro" id="IPR019775">
    <property type="entry name" value="WD40_repeat_CS"/>
</dbReference>
<dbReference type="InterPro" id="IPR000306">
    <property type="entry name" value="Znf_FYVE"/>
</dbReference>
<evidence type="ECO:0000256" key="2">
    <source>
        <dbReference type="ARBA" id="ARBA00022771"/>
    </source>
</evidence>
<dbReference type="EMBL" id="CAUEEQ010000758">
    <property type="protein sequence ID" value="CAJ0917855.1"/>
    <property type="molecule type" value="Genomic_DNA"/>
</dbReference>
<keyword evidence="6" id="KW-0732">Signal</keyword>
<sequence length="322" mass="36479">MPINSLKIRAILLALRAFHHLLAASHIRIQSDNAMAVAYVNHQGGTRSTQAMREVSHILHWVEDTGSVLSAVHILGVDNWEADFPRRQGIDLGEWSLHAEIFCQICHRWGTPDVDLMASHFNAKVSNVMARTHNPRSLGADVLVQERIQFQLLYIFPPLPLISRVAAARVCQLPKLSLSGGSNPPYKRPTALRILLFQPTPEWLDSDSCQKCDQPFFWNFKQMWDSKKIGLRQHHCRKCGKAVCGKCSSKRSTIPLMGFEFDVRVCDGCYESITDEQRAPTATFHNSKHNIVHVHFDPTRVWLLTSGTDKVIKLWDMTPVVS</sequence>
<dbReference type="SUPFAM" id="SSF57903">
    <property type="entry name" value="FYVE/PHD zinc finger"/>
    <property type="match status" value="1"/>
</dbReference>
<dbReference type="PROSITE" id="PS50178">
    <property type="entry name" value="ZF_FYVE"/>
    <property type="match status" value="1"/>
</dbReference>
<feature type="signal peptide" evidence="6">
    <location>
        <begin position="1"/>
        <end position="24"/>
    </location>
</feature>
<dbReference type="PROSITE" id="PS00678">
    <property type="entry name" value="WD_REPEATS_1"/>
    <property type="match status" value="1"/>
</dbReference>
<feature type="domain" description="FYVE-type" evidence="7">
    <location>
        <begin position="203"/>
        <end position="274"/>
    </location>
</feature>
<keyword evidence="5" id="KW-0853">WD repeat</keyword>
<dbReference type="CDD" id="cd09275">
    <property type="entry name" value="RNase_HI_RT_DIRS1"/>
    <property type="match status" value="1"/>
</dbReference>
<evidence type="ECO:0000256" key="3">
    <source>
        <dbReference type="ARBA" id="ARBA00022833"/>
    </source>
</evidence>
<keyword evidence="2 4" id="KW-0863">Zinc-finger</keyword>
<dbReference type="Gene3D" id="3.30.40.10">
    <property type="entry name" value="Zinc/RING finger domain, C3HC4 (zinc finger)"/>
    <property type="match status" value="1"/>
</dbReference>
<dbReference type="PANTHER" id="PTHR46189:SF3">
    <property type="entry name" value="WD REPEAT AND FYVE DOMAIN-CONTAINING PROTEIN 2"/>
    <property type="match status" value="1"/>
</dbReference>
<dbReference type="InterPro" id="IPR017455">
    <property type="entry name" value="Znf_FYVE-rel"/>
</dbReference>
<dbReference type="Proteomes" id="UP001176940">
    <property type="component" value="Unassembled WGS sequence"/>
</dbReference>
<feature type="chain" id="PRO_5046413526" description="FYVE-type domain-containing protein" evidence="6">
    <location>
        <begin position="25"/>
        <end position="322"/>
    </location>
</feature>
<dbReference type="PANTHER" id="PTHR46189">
    <property type="entry name" value="LD41958P"/>
    <property type="match status" value="1"/>
</dbReference>
<dbReference type="PROSITE" id="PS50082">
    <property type="entry name" value="WD_REPEATS_2"/>
    <property type="match status" value="1"/>
</dbReference>
<protein>
    <recommendedName>
        <fullName evidence="7">FYVE-type domain-containing protein</fullName>
    </recommendedName>
</protein>
<keyword evidence="1" id="KW-0479">Metal-binding</keyword>
<feature type="repeat" description="WD" evidence="5">
    <location>
        <begin position="284"/>
        <end position="317"/>
    </location>
</feature>
<evidence type="ECO:0000313" key="8">
    <source>
        <dbReference type="EMBL" id="CAJ0917855.1"/>
    </source>
</evidence>
<name>A0ABN9KNZ2_9NEOB</name>
<dbReference type="InterPro" id="IPR001680">
    <property type="entry name" value="WD40_rpt"/>
</dbReference>
<keyword evidence="3" id="KW-0862">Zinc</keyword>
<evidence type="ECO:0000256" key="4">
    <source>
        <dbReference type="PROSITE-ProRule" id="PRU00091"/>
    </source>
</evidence>
<accession>A0ABN9KNZ2</accession>
<evidence type="ECO:0000259" key="7">
    <source>
        <dbReference type="PROSITE" id="PS50178"/>
    </source>
</evidence>
<comment type="caution">
    <text evidence="8">The sequence shown here is derived from an EMBL/GenBank/DDBJ whole genome shotgun (WGS) entry which is preliminary data.</text>
</comment>
<reference evidence="8" key="1">
    <citation type="submission" date="2023-07" db="EMBL/GenBank/DDBJ databases">
        <authorList>
            <person name="Stuckert A."/>
        </authorList>
    </citation>
    <scope>NUCLEOTIDE SEQUENCE</scope>
</reference>
<dbReference type="InterPro" id="IPR013083">
    <property type="entry name" value="Znf_RING/FYVE/PHD"/>
</dbReference>
<evidence type="ECO:0000313" key="9">
    <source>
        <dbReference type="Proteomes" id="UP001176940"/>
    </source>
</evidence>
<proteinExistence type="predicted"/>
<organism evidence="8 9">
    <name type="scientific">Ranitomeya imitator</name>
    <name type="common">mimic poison frog</name>
    <dbReference type="NCBI Taxonomy" id="111125"/>
    <lineage>
        <taxon>Eukaryota</taxon>
        <taxon>Metazoa</taxon>
        <taxon>Chordata</taxon>
        <taxon>Craniata</taxon>
        <taxon>Vertebrata</taxon>
        <taxon>Euteleostomi</taxon>
        <taxon>Amphibia</taxon>
        <taxon>Batrachia</taxon>
        <taxon>Anura</taxon>
        <taxon>Neobatrachia</taxon>
        <taxon>Hyloidea</taxon>
        <taxon>Dendrobatidae</taxon>
        <taxon>Dendrobatinae</taxon>
        <taxon>Ranitomeya</taxon>
    </lineage>
</organism>
<keyword evidence="9" id="KW-1185">Reference proteome</keyword>
<dbReference type="SMART" id="SM00320">
    <property type="entry name" value="WD40"/>
    <property type="match status" value="1"/>
</dbReference>
<dbReference type="InterPro" id="IPR042234">
    <property type="entry name" value="WDFY1/WDFY2"/>
</dbReference>
<gene>
    <name evidence="8" type="ORF">RIMI_LOCUS620893</name>
</gene>
<dbReference type="SMART" id="SM00064">
    <property type="entry name" value="FYVE"/>
    <property type="match status" value="1"/>
</dbReference>